<reference evidence="2 3" key="1">
    <citation type="submission" date="2020-02" db="EMBL/GenBank/DDBJ databases">
        <title>Fructobacillus sp. isolated from paper mulberry of Taiwan.</title>
        <authorList>
            <person name="Lin S.-T."/>
        </authorList>
    </citation>
    <scope>NUCLEOTIDE SEQUENCE [LARGE SCALE GENOMIC DNA]</scope>
    <source>
        <strain evidence="2 3">M1-21</strain>
    </source>
</reference>
<dbReference type="EMBL" id="JAAMFJ010000001">
    <property type="protein sequence ID" value="MBS9335875.1"/>
    <property type="molecule type" value="Genomic_DNA"/>
</dbReference>
<keyword evidence="3" id="KW-1185">Reference proteome</keyword>
<gene>
    <name evidence="2" type="ORF">G6R28_01320</name>
</gene>
<name>A0ABS5QRP3_9LACO</name>
<accession>A0ABS5QRP3</accession>
<evidence type="ECO:0000313" key="2">
    <source>
        <dbReference type="EMBL" id="MBS9335875.1"/>
    </source>
</evidence>
<organism evidence="2 3">
    <name type="scientific">Fructobacillus papyrifericola</name>
    <dbReference type="NCBI Taxonomy" id="2713172"/>
    <lineage>
        <taxon>Bacteria</taxon>
        <taxon>Bacillati</taxon>
        <taxon>Bacillota</taxon>
        <taxon>Bacilli</taxon>
        <taxon>Lactobacillales</taxon>
        <taxon>Lactobacillaceae</taxon>
        <taxon>Fructobacillus</taxon>
    </lineage>
</organism>
<comment type="caution">
    <text evidence="2">The sequence shown here is derived from an EMBL/GenBank/DDBJ whole genome shotgun (WGS) entry which is preliminary data.</text>
</comment>
<feature type="compositionally biased region" description="Polar residues" evidence="1">
    <location>
        <begin position="42"/>
        <end position="67"/>
    </location>
</feature>
<proteinExistence type="predicted"/>
<evidence type="ECO:0000256" key="1">
    <source>
        <dbReference type="SAM" id="MobiDB-lite"/>
    </source>
</evidence>
<sequence>MMTKKTLFSLVPDKKTWLLASTVLLSAGLSDVLKNQHRVSADEQTMEQPSKESAGQFSPTNPTEKKR</sequence>
<feature type="region of interest" description="Disordered" evidence="1">
    <location>
        <begin position="39"/>
        <end position="67"/>
    </location>
</feature>
<dbReference type="Proteomes" id="UP000735205">
    <property type="component" value="Unassembled WGS sequence"/>
</dbReference>
<protein>
    <submittedName>
        <fullName evidence="2">Uncharacterized protein</fullName>
    </submittedName>
</protein>
<dbReference type="RefSeq" id="WP_213792442.1">
    <property type="nucleotide sequence ID" value="NZ_JAAMFJ010000001.1"/>
</dbReference>
<evidence type="ECO:0000313" key="3">
    <source>
        <dbReference type="Proteomes" id="UP000735205"/>
    </source>
</evidence>